<feature type="transmembrane region" description="Helical" evidence="1">
    <location>
        <begin position="208"/>
        <end position="228"/>
    </location>
</feature>
<feature type="transmembrane region" description="Helical" evidence="1">
    <location>
        <begin position="6"/>
        <end position="25"/>
    </location>
</feature>
<feature type="transmembrane region" description="Helical" evidence="1">
    <location>
        <begin position="32"/>
        <end position="53"/>
    </location>
</feature>
<dbReference type="InterPro" id="IPR037185">
    <property type="entry name" value="EmrE-like"/>
</dbReference>
<keyword evidence="1" id="KW-0472">Membrane</keyword>
<feature type="transmembrane region" description="Helical" evidence="1">
    <location>
        <begin position="270"/>
        <end position="289"/>
    </location>
</feature>
<sequence>MLWLYLALTAYFINSIVFIIDKYLLAGHIPKYHAYSFGVAILSLSSLLLLPLGVSWQGLSYFLTAIFSGTAFFIGLVFLYKSIKQSDVSVAATQVGTMGAIFTYVFSTIILKDQLHSVSSFAFIFLILGILLLGKIEKHIFISAILAGVMFGVSYVLLKLSFNEAGFVNGLFWTRIGFVGSAFCSLISSHVRNEVKTVYQHAPNKSKFLFVFNKFLAGIGFIILYFAINLGNVSLVNAMLGIQFLFTFVLVLILRDKVSGIREKLDRTTLAAKLIGITSILAGFIILFVNNNG</sequence>
<organism evidence="2 3">
    <name type="scientific">Candidatus Yanofskybacteria bacterium RIFCSPHIGHO2_01_FULL_41_53</name>
    <dbReference type="NCBI Taxonomy" id="1802663"/>
    <lineage>
        <taxon>Bacteria</taxon>
        <taxon>Candidatus Yanofskyibacteriota</taxon>
    </lineage>
</organism>
<dbReference type="SUPFAM" id="SSF103481">
    <property type="entry name" value="Multidrug resistance efflux transporter EmrE"/>
    <property type="match status" value="1"/>
</dbReference>
<reference evidence="2 3" key="1">
    <citation type="journal article" date="2016" name="Nat. Commun.">
        <title>Thousands of microbial genomes shed light on interconnected biogeochemical processes in an aquifer system.</title>
        <authorList>
            <person name="Anantharaman K."/>
            <person name="Brown C.T."/>
            <person name="Hug L.A."/>
            <person name="Sharon I."/>
            <person name="Castelle C.J."/>
            <person name="Probst A.J."/>
            <person name="Thomas B.C."/>
            <person name="Singh A."/>
            <person name="Wilkins M.J."/>
            <person name="Karaoz U."/>
            <person name="Brodie E.L."/>
            <person name="Williams K.H."/>
            <person name="Hubbard S.S."/>
            <person name="Banfield J.F."/>
        </authorList>
    </citation>
    <scope>NUCLEOTIDE SEQUENCE [LARGE SCALE GENOMIC DNA]</scope>
</reference>
<evidence type="ECO:0000313" key="3">
    <source>
        <dbReference type="Proteomes" id="UP000177117"/>
    </source>
</evidence>
<evidence type="ECO:0000313" key="2">
    <source>
        <dbReference type="EMBL" id="OGM99996.1"/>
    </source>
</evidence>
<keyword evidence="1" id="KW-1133">Transmembrane helix</keyword>
<feature type="transmembrane region" description="Helical" evidence="1">
    <location>
        <begin position="91"/>
        <end position="111"/>
    </location>
</feature>
<name>A0A1F8EGN0_9BACT</name>
<feature type="transmembrane region" description="Helical" evidence="1">
    <location>
        <begin position="170"/>
        <end position="187"/>
    </location>
</feature>
<dbReference type="EMBL" id="MGJD01000031">
    <property type="protein sequence ID" value="OGM99996.1"/>
    <property type="molecule type" value="Genomic_DNA"/>
</dbReference>
<protein>
    <recommendedName>
        <fullName evidence="4">EamA domain-containing protein</fullName>
    </recommendedName>
</protein>
<evidence type="ECO:0008006" key="4">
    <source>
        <dbReference type="Google" id="ProtNLM"/>
    </source>
</evidence>
<evidence type="ECO:0000256" key="1">
    <source>
        <dbReference type="SAM" id="Phobius"/>
    </source>
</evidence>
<keyword evidence="1" id="KW-0812">Transmembrane</keyword>
<feature type="transmembrane region" description="Helical" evidence="1">
    <location>
        <begin position="140"/>
        <end position="158"/>
    </location>
</feature>
<accession>A0A1F8EGN0</accession>
<feature type="transmembrane region" description="Helical" evidence="1">
    <location>
        <begin position="234"/>
        <end position="254"/>
    </location>
</feature>
<comment type="caution">
    <text evidence="2">The sequence shown here is derived from an EMBL/GenBank/DDBJ whole genome shotgun (WGS) entry which is preliminary data.</text>
</comment>
<gene>
    <name evidence="2" type="ORF">A2650_01125</name>
</gene>
<feature type="transmembrane region" description="Helical" evidence="1">
    <location>
        <begin position="117"/>
        <end position="133"/>
    </location>
</feature>
<proteinExistence type="predicted"/>
<feature type="transmembrane region" description="Helical" evidence="1">
    <location>
        <begin position="59"/>
        <end position="79"/>
    </location>
</feature>
<dbReference type="AlphaFoldDB" id="A0A1F8EGN0"/>
<dbReference type="Proteomes" id="UP000177117">
    <property type="component" value="Unassembled WGS sequence"/>
</dbReference>